<dbReference type="InterPro" id="IPR024051">
    <property type="entry name" value="AICAR_Tfase_dup_dom_sf"/>
</dbReference>
<dbReference type="InterPro" id="IPR011607">
    <property type="entry name" value="MGS-like_dom"/>
</dbReference>
<dbReference type="NCBIfam" id="TIGR00355">
    <property type="entry name" value="purH"/>
    <property type="match status" value="1"/>
</dbReference>
<evidence type="ECO:0000313" key="17">
    <source>
        <dbReference type="Proteomes" id="UP000588083"/>
    </source>
</evidence>
<feature type="domain" description="MGS-like" evidence="11">
    <location>
        <begin position="1"/>
        <end position="148"/>
    </location>
</feature>
<dbReference type="GO" id="GO:0006189">
    <property type="term" value="P:'de novo' IMP biosynthetic process"/>
    <property type="evidence" value="ECO:0007669"/>
    <property type="project" value="UniProtKB-UniRule"/>
</dbReference>
<comment type="domain">
    <text evidence="10">The IMP cyclohydrolase activity resides in the N-terminal region.</text>
</comment>
<evidence type="ECO:0000256" key="7">
    <source>
        <dbReference type="ARBA" id="ARBA00023268"/>
    </source>
</evidence>
<dbReference type="SUPFAM" id="SSF52335">
    <property type="entry name" value="Methylglyoxal synthase-like"/>
    <property type="match status" value="1"/>
</dbReference>
<evidence type="ECO:0000256" key="10">
    <source>
        <dbReference type="HAMAP-Rule" id="MF_00139"/>
    </source>
</evidence>
<evidence type="ECO:0000256" key="3">
    <source>
        <dbReference type="ARBA" id="ARBA00007667"/>
    </source>
</evidence>
<dbReference type="GO" id="GO:0003937">
    <property type="term" value="F:IMP cyclohydrolase activity"/>
    <property type="evidence" value="ECO:0007669"/>
    <property type="project" value="UniProtKB-UniRule"/>
</dbReference>
<evidence type="ECO:0000256" key="6">
    <source>
        <dbReference type="ARBA" id="ARBA00022801"/>
    </source>
</evidence>
<dbReference type="AlphaFoldDB" id="A0A6V8Q4P9"/>
<evidence type="ECO:0000256" key="5">
    <source>
        <dbReference type="ARBA" id="ARBA00022755"/>
    </source>
</evidence>
<gene>
    <name evidence="10" type="primary">purH</name>
    <name evidence="12" type="ORF">HKBW3S03_00894</name>
    <name evidence="13" type="ORF">HKBW3S34_00559</name>
    <name evidence="14" type="ORF">HKBW3S47_00047</name>
</gene>
<dbReference type="Proteomes" id="UP000588083">
    <property type="component" value="Unassembled WGS sequence"/>
</dbReference>
<evidence type="ECO:0000313" key="15">
    <source>
        <dbReference type="Proteomes" id="UP000569018"/>
    </source>
</evidence>
<evidence type="ECO:0000256" key="8">
    <source>
        <dbReference type="ARBA" id="ARBA00050488"/>
    </source>
</evidence>
<dbReference type="EMBL" id="BLSD01000001">
    <property type="protein sequence ID" value="GFP38346.1"/>
    <property type="molecule type" value="Genomic_DNA"/>
</dbReference>
<keyword evidence="17" id="KW-1185">Reference proteome</keyword>
<dbReference type="EC" id="2.1.2.3" evidence="10"/>
<dbReference type="Gene3D" id="3.40.140.20">
    <property type="match status" value="2"/>
</dbReference>
<dbReference type="CDD" id="cd01421">
    <property type="entry name" value="IMPCH"/>
    <property type="match status" value="1"/>
</dbReference>
<keyword evidence="7 10" id="KW-0511">Multifunctional enzyme</keyword>
<dbReference type="UniPathway" id="UPA00074">
    <property type="reaction ID" value="UER00133"/>
</dbReference>
<dbReference type="PANTHER" id="PTHR11692:SF0">
    <property type="entry name" value="BIFUNCTIONAL PURINE BIOSYNTHESIS PROTEIN ATIC"/>
    <property type="match status" value="1"/>
</dbReference>
<dbReference type="SUPFAM" id="SSF53927">
    <property type="entry name" value="Cytidine deaminase-like"/>
    <property type="match status" value="1"/>
</dbReference>
<dbReference type="InterPro" id="IPR036914">
    <property type="entry name" value="MGS-like_dom_sf"/>
</dbReference>
<proteinExistence type="inferred from homology"/>
<dbReference type="Proteomes" id="UP000569018">
    <property type="component" value="Unassembled WGS sequence"/>
</dbReference>
<dbReference type="FunFam" id="3.40.50.1380:FF:000001">
    <property type="entry name" value="Bifunctional purine biosynthesis protein PurH"/>
    <property type="match status" value="1"/>
</dbReference>
<evidence type="ECO:0000313" key="13">
    <source>
        <dbReference type="EMBL" id="GFP29639.1"/>
    </source>
</evidence>
<keyword evidence="6 10" id="KW-0378">Hydrolase</keyword>
<comment type="pathway">
    <text evidence="1 10">Purine metabolism; IMP biosynthesis via de novo pathway; IMP from 5-formamido-1-(5-phospho-D-ribosyl)imidazole-4-carboxamide: step 1/1.</text>
</comment>
<dbReference type="PROSITE" id="PS51855">
    <property type="entry name" value="MGS"/>
    <property type="match status" value="1"/>
</dbReference>
<dbReference type="NCBIfam" id="NF002049">
    <property type="entry name" value="PRK00881.1"/>
    <property type="match status" value="1"/>
</dbReference>
<keyword evidence="4 10" id="KW-0808">Transferase</keyword>
<dbReference type="SMART" id="SM00851">
    <property type="entry name" value="MGS"/>
    <property type="match status" value="1"/>
</dbReference>
<comment type="catalytic activity">
    <reaction evidence="8 10">
        <text>(6R)-10-formyltetrahydrofolate + 5-amino-1-(5-phospho-beta-D-ribosyl)imidazole-4-carboxamide = 5-formamido-1-(5-phospho-D-ribosyl)imidazole-4-carboxamide + (6S)-5,6,7,8-tetrahydrofolate</text>
        <dbReference type="Rhea" id="RHEA:22192"/>
        <dbReference type="ChEBI" id="CHEBI:57453"/>
        <dbReference type="ChEBI" id="CHEBI:58467"/>
        <dbReference type="ChEBI" id="CHEBI:58475"/>
        <dbReference type="ChEBI" id="CHEBI:195366"/>
        <dbReference type="EC" id="2.1.2.3"/>
    </reaction>
</comment>
<comment type="catalytic activity">
    <reaction evidence="9 10">
        <text>IMP + H2O = 5-formamido-1-(5-phospho-D-ribosyl)imidazole-4-carboxamide</text>
        <dbReference type="Rhea" id="RHEA:18445"/>
        <dbReference type="ChEBI" id="CHEBI:15377"/>
        <dbReference type="ChEBI" id="CHEBI:58053"/>
        <dbReference type="ChEBI" id="CHEBI:58467"/>
        <dbReference type="EC" id="3.5.4.10"/>
    </reaction>
</comment>
<dbReference type="PIRSF" id="PIRSF000414">
    <property type="entry name" value="AICARFT_IMPCHas"/>
    <property type="match status" value="1"/>
</dbReference>
<dbReference type="Proteomes" id="UP000574717">
    <property type="component" value="Unassembled WGS sequence"/>
</dbReference>
<dbReference type="PANTHER" id="PTHR11692">
    <property type="entry name" value="BIFUNCTIONAL PURINE BIOSYNTHESIS PROTEIN PURH"/>
    <property type="match status" value="1"/>
</dbReference>
<comment type="pathway">
    <text evidence="2 10">Purine metabolism; IMP biosynthesis via de novo pathway; 5-formamido-1-(5-phospho-D-ribosyl)imidazole-4-carboxamide from 5-amino-1-(5-phospho-D-ribosyl)imidazole-4-carboxamide (10-formyl THF route): step 1/1.</text>
</comment>
<keyword evidence="5 10" id="KW-0658">Purine biosynthesis</keyword>
<reference evidence="15 16" key="1">
    <citation type="journal article" date="2020" name="Front. Microbiol.">
        <title>Single-cell genomics of novel Actinobacteria with the Wood-Ljungdahl pathway discovered in a serpentinizing system.</title>
        <authorList>
            <person name="Merino N."/>
            <person name="Kawai M."/>
            <person name="Boyd E.S."/>
            <person name="Colman D.R."/>
            <person name="McGlynn S.E."/>
            <person name="Nealson K.H."/>
            <person name="Kurokawa K."/>
            <person name="Hongoh Y."/>
        </authorList>
    </citation>
    <scope>NUCLEOTIDE SEQUENCE [LARGE SCALE GENOMIC DNA]</scope>
    <source>
        <strain evidence="12 16">S03</strain>
        <strain evidence="13 17">S34</strain>
        <strain evidence="14 15">S47</strain>
    </source>
</reference>
<dbReference type="GO" id="GO:0005829">
    <property type="term" value="C:cytosol"/>
    <property type="evidence" value="ECO:0007669"/>
    <property type="project" value="TreeGrafter"/>
</dbReference>
<dbReference type="Pfam" id="PF01808">
    <property type="entry name" value="AICARFT_IMPCHas"/>
    <property type="match status" value="1"/>
</dbReference>
<comment type="caution">
    <text evidence="14">The sequence shown here is derived from an EMBL/GenBank/DDBJ whole genome shotgun (WGS) entry which is preliminary data.</text>
</comment>
<protein>
    <recommendedName>
        <fullName evidence="10">Bifunctional purine biosynthesis protein PurH</fullName>
    </recommendedName>
    <domain>
        <recommendedName>
            <fullName evidence="10">Phosphoribosylaminoimidazolecarboxamide formyltransferase</fullName>
            <ecNumber evidence="10">2.1.2.3</ecNumber>
        </recommendedName>
        <alternativeName>
            <fullName evidence="10">AICAR transformylase</fullName>
        </alternativeName>
    </domain>
    <domain>
        <recommendedName>
            <fullName evidence="10">IMP cyclohydrolase</fullName>
            <ecNumber evidence="10">3.5.4.10</ecNumber>
        </recommendedName>
        <alternativeName>
            <fullName evidence="10">ATIC</fullName>
        </alternativeName>
        <alternativeName>
            <fullName evidence="10">IMP synthase</fullName>
        </alternativeName>
        <alternativeName>
            <fullName evidence="10">Inosinicase</fullName>
        </alternativeName>
    </domain>
</protein>
<name>A0A6V8Q4P9_9ACTN</name>
<dbReference type="Pfam" id="PF02142">
    <property type="entry name" value="MGS"/>
    <property type="match status" value="1"/>
</dbReference>
<dbReference type="EMBL" id="BLRZ01000017">
    <property type="protein sequence ID" value="GFP29639.1"/>
    <property type="molecule type" value="Genomic_DNA"/>
</dbReference>
<comment type="similarity">
    <text evidence="3 10">Belongs to the PurH family.</text>
</comment>
<evidence type="ECO:0000313" key="12">
    <source>
        <dbReference type="EMBL" id="GFP19389.1"/>
    </source>
</evidence>
<accession>A0A6V8Q4P9</accession>
<dbReference type="GO" id="GO:0004643">
    <property type="term" value="F:phosphoribosylaminoimidazolecarboxamide formyltransferase activity"/>
    <property type="evidence" value="ECO:0007669"/>
    <property type="project" value="UniProtKB-UniRule"/>
</dbReference>
<dbReference type="SMART" id="SM00798">
    <property type="entry name" value="AICARFT_IMPCHas"/>
    <property type="match status" value="1"/>
</dbReference>
<sequence length="515" mass="57027">MLVKIKKALISVSDKRGLTELARELTRFHVEIISTGGTYRALREADIEVRQVSEVTGFPEMMEGRVKTLHPKIHAGILADRRNPRHTEDLKREGIAPIDLVVVNLYPFAQTVAREGVTLEEAIENIDIGGPTMIRAAAKNFLCVAVLVDPDRYPPFIQEMKANEGAISEETRRQLAQEAFAYTARYDQKIYTYLSADEDGFSDQIFLSYDKLLDLRYGENPHQKASCYRDPDAAEGTLVRAEKLHGKPLSFNNILDLDAAWKLAQEFSLPTVVIVKHNNPCGVAEATTVADAYQKAYACDPLAAFGGVVACNTLVDLKVAKMINKTFIEAIIAPGYRSEALRELRKKEQIRALEMGSKRERGPRPRELKFVDGGLLVQDADVGMEAFENMEVVTKAKPSAREIEDLLFALRVAKHVRSNAIVLVEGLKTVGIGAGQMSRVDATKIAVMKAGDRSKGSVLASDAFFPFRDSVDWVAQHGIRAIIQPGGSVRDKEVIAAADEHGIAMIFSGRRHFRH</sequence>
<evidence type="ECO:0000256" key="9">
    <source>
        <dbReference type="ARBA" id="ARBA00050687"/>
    </source>
</evidence>
<dbReference type="InterPro" id="IPR016193">
    <property type="entry name" value="Cytidine_deaminase-like"/>
</dbReference>
<evidence type="ECO:0000259" key="11">
    <source>
        <dbReference type="PROSITE" id="PS51855"/>
    </source>
</evidence>
<dbReference type="HAMAP" id="MF_00139">
    <property type="entry name" value="PurH"/>
    <property type="match status" value="1"/>
</dbReference>
<evidence type="ECO:0000313" key="14">
    <source>
        <dbReference type="EMBL" id="GFP38346.1"/>
    </source>
</evidence>
<evidence type="ECO:0000313" key="16">
    <source>
        <dbReference type="Proteomes" id="UP000574717"/>
    </source>
</evidence>
<dbReference type="RefSeq" id="WP_176235178.1">
    <property type="nucleotide sequence ID" value="NZ_BLRU01000070.1"/>
</dbReference>
<dbReference type="FunFam" id="3.40.140.20:FF:000001">
    <property type="entry name" value="Bifunctional purine biosynthesis protein PurH"/>
    <property type="match status" value="1"/>
</dbReference>
<dbReference type="InterPro" id="IPR002695">
    <property type="entry name" value="PurH-like"/>
</dbReference>
<evidence type="ECO:0000256" key="1">
    <source>
        <dbReference type="ARBA" id="ARBA00004844"/>
    </source>
</evidence>
<organism evidence="14 15">
    <name type="scientific">Candidatus Hakubella thermalkaliphila</name>
    <dbReference type="NCBI Taxonomy" id="2754717"/>
    <lineage>
        <taxon>Bacteria</taxon>
        <taxon>Bacillati</taxon>
        <taxon>Actinomycetota</taxon>
        <taxon>Actinomycetota incertae sedis</taxon>
        <taxon>Candidatus Hakubellales</taxon>
        <taxon>Candidatus Hakubellaceae</taxon>
        <taxon>Candidatus Hakubella</taxon>
    </lineage>
</organism>
<evidence type="ECO:0000256" key="4">
    <source>
        <dbReference type="ARBA" id="ARBA00022679"/>
    </source>
</evidence>
<evidence type="ECO:0000256" key="2">
    <source>
        <dbReference type="ARBA" id="ARBA00004954"/>
    </source>
</evidence>
<dbReference type="EC" id="3.5.4.10" evidence="10"/>
<dbReference type="EMBL" id="BLRU01000070">
    <property type="protein sequence ID" value="GFP19389.1"/>
    <property type="molecule type" value="Genomic_DNA"/>
</dbReference>
<dbReference type="Gene3D" id="3.40.50.1380">
    <property type="entry name" value="Methylglyoxal synthase-like domain"/>
    <property type="match status" value="1"/>
</dbReference>